<proteinExistence type="inferred from homology"/>
<dbReference type="InterPro" id="IPR036259">
    <property type="entry name" value="MFS_trans_sf"/>
</dbReference>
<feature type="transmembrane region" description="Helical" evidence="3">
    <location>
        <begin position="424"/>
        <end position="445"/>
    </location>
</feature>
<feature type="transmembrane region" description="Helical" evidence="3">
    <location>
        <begin position="99"/>
        <end position="121"/>
    </location>
</feature>
<sequence>MPPQLQSREMNMTLEGKPENSASKSPTISETAVHGDLEKDAQIARTVSFDPPDGGLDAWLTVLGGSLVSFGTFGFTNGFGGFADFYKHEYLANYSPTLVSMIGALQVFIMYLFAGFSGAVFDAVGPRYLVPGGGIIAVLALFMLSITQPGQIYQQFLCQSVLFSLGATFSFFPSMSVISHWFKRKLPYAIGPLTAGGSIGGIVFPIMLSRLIPRIGFGWTIRIIAFITLFCFTVATFTIKGRRPTKPLPPLKMLFDFGAFRDPCYVFLATGCWFSVFAVFNPFFYVGLYASTVHPSSSLNPYYLSILCATSIAGRTLPGFVAVYLGRFNVFCVSNLITAVLMITLWYNSTAEPNLIAFAALYGFFSGPFFSLMPACVSQISPVEKVGARIGGTFFFMAPATLAGTPITGIFIKTQTIANFQHLILFSAVVGLFGTSLLFTSRFILERKIFAVI</sequence>
<feature type="transmembrane region" description="Helical" evidence="3">
    <location>
        <begin position="219"/>
        <end position="239"/>
    </location>
</feature>
<feature type="transmembrane region" description="Helical" evidence="3">
    <location>
        <begin position="265"/>
        <end position="290"/>
    </location>
</feature>
<accession>A0ABR3ADF8</accession>
<evidence type="ECO:0000256" key="1">
    <source>
        <dbReference type="ARBA" id="ARBA00004141"/>
    </source>
</evidence>
<dbReference type="Proteomes" id="UP001437256">
    <property type="component" value="Unassembled WGS sequence"/>
</dbReference>
<gene>
    <name evidence="4" type="ORF">AAF712_002443</name>
</gene>
<dbReference type="Gene3D" id="1.20.1250.20">
    <property type="entry name" value="MFS general substrate transporter like domains"/>
    <property type="match status" value="2"/>
</dbReference>
<reference evidence="4 5" key="1">
    <citation type="submission" date="2024-05" db="EMBL/GenBank/DDBJ databases">
        <title>A draft genome resource for the thread blight pathogen Marasmius tenuissimus strain MS-2.</title>
        <authorList>
            <person name="Yulfo-Soto G.E."/>
            <person name="Baruah I.K."/>
            <person name="Amoako-Attah I."/>
            <person name="Bukari Y."/>
            <person name="Meinhardt L.W."/>
            <person name="Bailey B.A."/>
            <person name="Cohen S.P."/>
        </authorList>
    </citation>
    <scope>NUCLEOTIDE SEQUENCE [LARGE SCALE GENOMIC DNA]</scope>
    <source>
        <strain evidence="4 5">MS-2</strain>
    </source>
</reference>
<keyword evidence="3" id="KW-0812">Transmembrane</keyword>
<dbReference type="SUPFAM" id="SSF103473">
    <property type="entry name" value="MFS general substrate transporter"/>
    <property type="match status" value="1"/>
</dbReference>
<feature type="transmembrane region" description="Helical" evidence="3">
    <location>
        <begin position="355"/>
        <end position="378"/>
    </location>
</feature>
<organism evidence="4 5">
    <name type="scientific">Marasmius tenuissimus</name>
    <dbReference type="NCBI Taxonomy" id="585030"/>
    <lineage>
        <taxon>Eukaryota</taxon>
        <taxon>Fungi</taxon>
        <taxon>Dikarya</taxon>
        <taxon>Basidiomycota</taxon>
        <taxon>Agaricomycotina</taxon>
        <taxon>Agaricomycetes</taxon>
        <taxon>Agaricomycetidae</taxon>
        <taxon>Agaricales</taxon>
        <taxon>Marasmiineae</taxon>
        <taxon>Marasmiaceae</taxon>
        <taxon>Marasmius</taxon>
    </lineage>
</organism>
<feature type="transmembrane region" description="Helical" evidence="3">
    <location>
        <begin position="302"/>
        <end position="323"/>
    </location>
</feature>
<keyword evidence="3" id="KW-1133">Transmembrane helix</keyword>
<dbReference type="InterPro" id="IPR011701">
    <property type="entry name" value="MFS"/>
</dbReference>
<protein>
    <recommendedName>
        <fullName evidence="6">Major facilitator superfamily (MFS) profile domain-containing protein</fullName>
    </recommendedName>
</protein>
<comment type="caution">
    <text evidence="4">The sequence shown here is derived from an EMBL/GenBank/DDBJ whole genome shotgun (WGS) entry which is preliminary data.</text>
</comment>
<feature type="transmembrane region" description="Helical" evidence="3">
    <location>
        <begin position="152"/>
        <end position="174"/>
    </location>
</feature>
<feature type="transmembrane region" description="Helical" evidence="3">
    <location>
        <begin position="330"/>
        <end position="349"/>
    </location>
</feature>
<feature type="transmembrane region" description="Helical" evidence="3">
    <location>
        <begin position="58"/>
        <end position="79"/>
    </location>
</feature>
<feature type="transmembrane region" description="Helical" evidence="3">
    <location>
        <begin position="128"/>
        <end position="146"/>
    </location>
</feature>
<name>A0ABR3ADF8_9AGAR</name>
<evidence type="ECO:0000313" key="4">
    <source>
        <dbReference type="EMBL" id="KAL0070602.1"/>
    </source>
</evidence>
<feature type="transmembrane region" description="Helical" evidence="3">
    <location>
        <begin position="390"/>
        <end position="412"/>
    </location>
</feature>
<evidence type="ECO:0000256" key="3">
    <source>
        <dbReference type="SAM" id="Phobius"/>
    </source>
</evidence>
<dbReference type="Pfam" id="PF07690">
    <property type="entry name" value="MFS_1"/>
    <property type="match status" value="1"/>
</dbReference>
<dbReference type="PANTHER" id="PTHR11360">
    <property type="entry name" value="MONOCARBOXYLATE TRANSPORTER"/>
    <property type="match status" value="1"/>
</dbReference>
<comment type="similarity">
    <text evidence="2">Belongs to the major facilitator superfamily. Monocarboxylate porter (TC 2.A.1.13) family.</text>
</comment>
<dbReference type="EMBL" id="JBBXMP010000006">
    <property type="protein sequence ID" value="KAL0070602.1"/>
    <property type="molecule type" value="Genomic_DNA"/>
</dbReference>
<dbReference type="PANTHER" id="PTHR11360:SF177">
    <property type="entry name" value="RIBOFLAVIN TRANSPORTER MCH5"/>
    <property type="match status" value="1"/>
</dbReference>
<comment type="subcellular location">
    <subcellularLocation>
        <location evidence="1">Membrane</location>
        <topology evidence="1">Multi-pass membrane protein</topology>
    </subcellularLocation>
</comment>
<evidence type="ECO:0000256" key="2">
    <source>
        <dbReference type="ARBA" id="ARBA00006727"/>
    </source>
</evidence>
<evidence type="ECO:0000313" key="5">
    <source>
        <dbReference type="Proteomes" id="UP001437256"/>
    </source>
</evidence>
<evidence type="ECO:0008006" key="6">
    <source>
        <dbReference type="Google" id="ProtNLM"/>
    </source>
</evidence>
<keyword evidence="5" id="KW-1185">Reference proteome</keyword>
<keyword evidence="3" id="KW-0472">Membrane</keyword>
<dbReference type="InterPro" id="IPR050327">
    <property type="entry name" value="Proton-linked_MCT"/>
</dbReference>
<feature type="transmembrane region" description="Helical" evidence="3">
    <location>
        <begin position="186"/>
        <end position="207"/>
    </location>
</feature>